<keyword evidence="2" id="KW-1185">Reference proteome</keyword>
<name>A0A6N7QZ43_9BACI</name>
<dbReference type="EMBL" id="WJEE01000012">
    <property type="protein sequence ID" value="MRI66145.1"/>
    <property type="molecule type" value="Genomic_DNA"/>
</dbReference>
<sequence>MFITATYKVRADEHDFPFVGQVLEGEYEGVKVSTVVKEIQKMKWLNPDWKEKQQVPILIIQLLVQIDEEQFARQKRKQKMLTENKLVIFDGGSTNEDLKLDDDKE</sequence>
<comment type="caution">
    <text evidence="1">The sequence shown here is derived from an EMBL/GenBank/DDBJ whole genome shotgun (WGS) entry which is preliminary data.</text>
</comment>
<organism evidence="1 2">
    <name type="scientific">Gracilibacillus thailandensis</name>
    <dbReference type="NCBI Taxonomy" id="563735"/>
    <lineage>
        <taxon>Bacteria</taxon>
        <taxon>Bacillati</taxon>
        <taxon>Bacillota</taxon>
        <taxon>Bacilli</taxon>
        <taxon>Bacillales</taxon>
        <taxon>Bacillaceae</taxon>
        <taxon>Gracilibacillus</taxon>
    </lineage>
</organism>
<dbReference type="AlphaFoldDB" id="A0A6N7QZ43"/>
<dbReference type="Proteomes" id="UP000435187">
    <property type="component" value="Unassembled WGS sequence"/>
</dbReference>
<accession>A0A6N7QZ43</accession>
<dbReference type="RefSeq" id="WP_153834904.1">
    <property type="nucleotide sequence ID" value="NZ_JBHUMW010000096.1"/>
</dbReference>
<proteinExistence type="predicted"/>
<gene>
    <name evidence="1" type="ORF">GH885_07270</name>
</gene>
<evidence type="ECO:0000313" key="2">
    <source>
        <dbReference type="Proteomes" id="UP000435187"/>
    </source>
</evidence>
<reference evidence="1 2" key="1">
    <citation type="submission" date="2019-10" db="EMBL/GenBank/DDBJ databases">
        <title>Gracilibacillus salitolerans sp. nov., a moderate halophile isolated from a saline soil in northwest China.</title>
        <authorList>
            <person name="Gan L."/>
        </authorList>
    </citation>
    <scope>NUCLEOTIDE SEQUENCE [LARGE SCALE GENOMIC DNA]</scope>
    <source>
        <strain evidence="1 2">TP2-8</strain>
    </source>
</reference>
<evidence type="ECO:0000313" key="1">
    <source>
        <dbReference type="EMBL" id="MRI66145.1"/>
    </source>
</evidence>
<protein>
    <submittedName>
        <fullName evidence="1">Uncharacterized protein</fullName>
    </submittedName>
</protein>